<dbReference type="AlphaFoldDB" id="A0A433RTR0"/>
<organism evidence="2 3">
    <name type="scientific">Candidatus Kurthia intestinigallinarum</name>
    <dbReference type="NCBI Taxonomy" id="1562256"/>
    <lineage>
        <taxon>Bacteria</taxon>
        <taxon>Bacillati</taxon>
        <taxon>Bacillota</taxon>
        <taxon>Bacilli</taxon>
        <taxon>Bacillales</taxon>
        <taxon>Caryophanaceae</taxon>
        <taxon>Kurthia</taxon>
    </lineage>
</organism>
<dbReference type="InterPro" id="IPR023346">
    <property type="entry name" value="Lysozyme-like_dom_sf"/>
</dbReference>
<keyword evidence="3" id="KW-1185">Reference proteome</keyword>
<dbReference type="EMBL" id="JTFC01000031">
    <property type="protein sequence ID" value="RUS55528.1"/>
    <property type="molecule type" value="Genomic_DNA"/>
</dbReference>
<evidence type="ECO:0000313" key="2">
    <source>
        <dbReference type="EMBL" id="RUS55528.1"/>
    </source>
</evidence>
<name>A0A433RTR0_9BACL</name>
<dbReference type="CDD" id="cd00254">
    <property type="entry name" value="LT-like"/>
    <property type="match status" value="1"/>
</dbReference>
<feature type="domain" description="Transglycosylase SLT" evidence="1">
    <location>
        <begin position="159"/>
        <end position="264"/>
    </location>
</feature>
<protein>
    <submittedName>
        <fullName evidence="2">Transglycosylase</fullName>
    </submittedName>
</protein>
<gene>
    <name evidence="2" type="ORF">QI30_11400</name>
</gene>
<accession>A0A433RTR0</accession>
<dbReference type="SUPFAM" id="SSF53955">
    <property type="entry name" value="Lysozyme-like"/>
    <property type="match status" value="1"/>
</dbReference>
<dbReference type="PANTHER" id="PTHR37423:SF2">
    <property type="entry name" value="MEMBRANE-BOUND LYTIC MUREIN TRANSGLYCOSYLASE C"/>
    <property type="match status" value="1"/>
</dbReference>
<sequence>MDVSAIQSLIQAQALQSVGSAYGSSSDTSSTNTTDFSALLSQALGTTSSRNTSQSLGLTSSLSNTASQTGDVTTALTQLLSAANHFATTAQQSGIDLSSLANVLGSTAALYNGSTAAYTPASVQATATNSVATQATTPSTTDSVASTSTGPTTQYDAIIQKASLTYGIPEKMIKAVIKQESNFNTNATSSVGAAGLMQLMPATAQYLGVTNTRDAEQNIMAGTKYLKQMYDKFGSYELMLAGYNAGPGNVSKYGGIPPFNETQNYVSKIMTNYNA</sequence>
<dbReference type="RefSeq" id="WP_199754669.1">
    <property type="nucleotide sequence ID" value="NZ_JTFC01000031.1"/>
</dbReference>
<dbReference type="Gene3D" id="1.10.530.10">
    <property type="match status" value="1"/>
</dbReference>
<evidence type="ECO:0000313" key="3">
    <source>
        <dbReference type="Proteomes" id="UP000288623"/>
    </source>
</evidence>
<dbReference type="InterPro" id="IPR008258">
    <property type="entry name" value="Transglycosylase_SLT_dom_1"/>
</dbReference>
<comment type="caution">
    <text evidence="2">The sequence shown here is derived from an EMBL/GenBank/DDBJ whole genome shotgun (WGS) entry which is preliminary data.</text>
</comment>
<dbReference type="Pfam" id="PF01464">
    <property type="entry name" value="SLT"/>
    <property type="match status" value="1"/>
</dbReference>
<reference evidence="2 3" key="1">
    <citation type="submission" date="2014-11" db="EMBL/GenBank/DDBJ databases">
        <title>Genome sequence and analysis of novel Kurthia sp.</title>
        <authorList>
            <person name="Lawson J.N."/>
            <person name="Gonzalez J.E."/>
            <person name="Rinauldi L."/>
            <person name="Xuan Z."/>
            <person name="Firman A."/>
            <person name="Shaddox L."/>
            <person name="Trudeau A."/>
            <person name="Shah S."/>
            <person name="Reiman D."/>
        </authorList>
    </citation>
    <scope>NUCLEOTIDE SEQUENCE [LARGE SCALE GENOMIC DNA]</scope>
    <source>
        <strain evidence="2 3">3B1D</strain>
    </source>
</reference>
<proteinExistence type="predicted"/>
<dbReference type="Proteomes" id="UP000288623">
    <property type="component" value="Unassembled WGS sequence"/>
</dbReference>
<evidence type="ECO:0000259" key="1">
    <source>
        <dbReference type="Pfam" id="PF01464"/>
    </source>
</evidence>
<dbReference type="PANTHER" id="PTHR37423">
    <property type="entry name" value="SOLUBLE LYTIC MUREIN TRANSGLYCOSYLASE-RELATED"/>
    <property type="match status" value="1"/>
</dbReference>